<sequence length="92" mass="10627">MLIYHFISCINSEFSTVVSLSAQCVISIVNSYEVLQLFVELNDSVHLRIVQASFKYQFPTLRGPHFSYRLCCVELEKIYQEINPSKLYSPTS</sequence>
<dbReference type="AlphaFoldDB" id="A0A0V0H363"/>
<dbReference type="EMBL" id="GEDG01026026">
    <property type="protein sequence ID" value="JAP14817.1"/>
    <property type="molecule type" value="Transcribed_RNA"/>
</dbReference>
<organism evidence="1">
    <name type="scientific">Solanum chacoense</name>
    <name type="common">Chaco potato</name>
    <dbReference type="NCBI Taxonomy" id="4108"/>
    <lineage>
        <taxon>Eukaryota</taxon>
        <taxon>Viridiplantae</taxon>
        <taxon>Streptophyta</taxon>
        <taxon>Embryophyta</taxon>
        <taxon>Tracheophyta</taxon>
        <taxon>Spermatophyta</taxon>
        <taxon>Magnoliopsida</taxon>
        <taxon>eudicotyledons</taxon>
        <taxon>Gunneridae</taxon>
        <taxon>Pentapetalae</taxon>
        <taxon>asterids</taxon>
        <taxon>lamiids</taxon>
        <taxon>Solanales</taxon>
        <taxon>Solanaceae</taxon>
        <taxon>Solanoideae</taxon>
        <taxon>Solaneae</taxon>
        <taxon>Solanum</taxon>
    </lineage>
</organism>
<reference evidence="1" key="1">
    <citation type="submission" date="2015-12" db="EMBL/GenBank/DDBJ databases">
        <title>Gene expression during late stages of embryo sac development: a critical building block for successful pollen-pistil interactions.</title>
        <authorList>
            <person name="Liu Y."/>
            <person name="Joly V."/>
            <person name="Sabar M."/>
            <person name="Matton D.P."/>
        </authorList>
    </citation>
    <scope>NUCLEOTIDE SEQUENCE</scope>
</reference>
<evidence type="ECO:0000313" key="1">
    <source>
        <dbReference type="EMBL" id="JAP14817.1"/>
    </source>
</evidence>
<accession>A0A0V0H363</accession>
<proteinExistence type="predicted"/>
<name>A0A0V0H363_SOLCH</name>
<protein>
    <submittedName>
        <fullName evidence="1">Putative ovule protein</fullName>
    </submittedName>
</protein>